<reference evidence="1" key="3">
    <citation type="submission" date="2024-01" db="EMBL/GenBank/DDBJ databases">
        <authorList>
            <person name="Coelho M.A."/>
            <person name="David-Palma M."/>
            <person name="Shea T."/>
            <person name="Sun S."/>
            <person name="Cuomo C.A."/>
            <person name="Heitman J."/>
        </authorList>
    </citation>
    <scope>NUCLEOTIDE SEQUENCE</scope>
    <source>
        <strain evidence="1">CBS 7841</strain>
    </source>
</reference>
<dbReference type="EMBL" id="CP143789">
    <property type="protein sequence ID" value="WVN90019.1"/>
    <property type="molecule type" value="Genomic_DNA"/>
</dbReference>
<sequence length="625" mass="70456">MSSPALFAVRLVLQRKAYSTAAVQVTSFLEQESREYAQATLSLPVQAANPHPIPWPTLFKHKNAKIPKPKYCDPLYRRVTSGDYNAALAIYTELTDTDIARKHKVVIQRRHAYLDPALHALRKGDKQSFLLWLDLYPNKPATENRKEGIKLVWEPVVREVYQYRNDLEFVKTFLKATCKLGLLPTTLPPLLSYLTVTLSPVQSREILHDLTDLYIKHTTSSTSTSIRAETQRVVAKTQVSQLWGFYLRKLIAVGWESQAEDLYMSPPGGTVWDESTQSFYSDRSGGSHQGLLNVIRSSDLPLPQQLYLATRSFNLPSPNYLARLLAMLSSPPISSTHPTLLSQFKKRFHLPSNDKSKLRELTLVHACIINLVRSRKHHEAVHFFSQHFDWIGLPGHPLKPDVKGIEEDSCIKKYPTIQIITTLLPSLFATLQPPLKESIPAFYKAYITLATDFSNTYPPKLRPTPITYTTLARILTYFISPSYALKSLRSLTVSSTHHSTHIPNVVSDVGAHVVTDETAYRAILLGFAGRGRLREMYGLLDWMERPPHFDFGFGVNATDLDETEDFDVIFNDLGEPEANPGTSPETYRSLVAILAKTGLAGEVEAVVQRGVNKFGDEWTGRIELN</sequence>
<evidence type="ECO:0000313" key="1">
    <source>
        <dbReference type="EMBL" id="WVN90019.1"/>
    </source>
</evidence>
<accession>A0A1E3HYD5</accession>
<gene>
    <name evidence="1" type="ORF">L203_105251</name>
</gene>
<dbReference type="Proteomes" id="UP000094043">
    <property type="component" value="Chromosome 6"/>
</dbReference>
<proteinExistence type="predicted"/>
<dbReference type="RefSeq" id="XP_066070719.1">
    <property type="nucleotide sequence ID" value="XM_066214622.1"/>
</dbReference>
<dbReference type="AlphaFoldDB" id="A0A1E3HYD5"/>
<keyword evidence="2" id="KW-1185">Reference proteome</keyword>
<evidence type="ECO:0000313" key="2">
    <source>
        <dbReference type="Proteomes" id="UP000094043"/>
    </source>
</evidence>
<dbReference type="KEGG" id="cdep:91089460"/>
<name>A0A1E3HYD5_9TREE</name>
<organism evidence="1 2">
    <name type="scientific">Cryptococcus depauperatus CBS 7841</name>
    <dbReference type="NCBI Taxonomy" id="1295531"/>
    <lineage>
        <taxon>Eukaryota</taxon>
        <taxon>Fungi</taxon>
        <taxon>Dikarya</taxon>
        <taxon>Basidiomycota</taxon>
        <taxon>Agaricomycotina</taxon>
        <taxon>Tremellomycetes</taxon>
        <taxon>Tremellales</taxon>
        <taxon>Cryptococcaceae</taxon>
        <taxon>Cryptococcus</taxon>
    </lineage>
</organism>
<reference evidence="1" key="1">
    <citation type="submission" date="2016-06" db="EMBL/GenBank/DDBJ databases">
        <authorList>
            <person name="Cuomo C."/>
            <person name="Litvintseva A."/>
            <person name="Heitman J."/>
            <person name="Chen Y."/>
            <person name="Sun S."/>
            <person name="Springer D."/>
            <person name="Dromer F."/>
            <person name="Young S."/>
            <person name="Zeng Q."/>
            <person name="Chapman S."/>
            <person name="Gujja S."/>
            <person name="Saif S."/>
            <person name="Birren B."/>
        </authorList>
    </citation>
    <scope>NUCLEOTIDE SEQUENCE</scope>
    <source>
        <strain evidence="1">CBS 7841</strain>
    </source>
</reference>
<dbReference type="VEuPathDB" id="FungiDB:L203_05618"/>
<reference evidence="1" key="2">
    <citation type="journal article" date="2022" name="Elife">
        <title>Obligate sexual reproduction of a homothallic fungus closely related to the Cryptococcus pathogenic species complex.</title>
        <authorList>
            <person name="Passer A.R."/>
            <person name="Clancey S.A."/>
            <person name="Shea T."/>
            <person name="David-Palma M."/>
            <person name="Averette A.F."/>
            <person name="Boekhout T."/>
            <person name="Porcel B.M."/>
            <person name="Nowrousian M."/>
            <person name="Cuomo C.A."/>
            <person name="Sun S."/>
            <person name="Heitman J."/>
            <person name="Coelho M.A."/>
        </authorList>
    </citation>
    <scope>NUCLEOTIDE SEQUENCE</scope>
    <source>
        <strain evidence="1">CBS 7841</strain>
    </source>
</reference>
<dbReference type="OrthoDB" id="2576482at2759"/>
<protein>
    <submittedName>
        <fullName evidence="1">Uncharacterized protein</fullName>
    </submittedName>
</protein>
<dbReference type="GeneID" id="91089460"/>